<dbReference type="GO" id="GO:0000166">
    <property type="term" value="F:nucleotide binding"/>
    <property type="evidence" value="ECO:0007669"/>
    <property type="project" value="UniProtKB-KW"/>
</dbReference>
<keyword evidence="3" id="KW-0547">Nucleotide-binding</keyword>
<dbReference type="InterPro" id="IPR013149">
    <property type="entry name" value="ADH-like_C"/>
</dbReference>
<dbReference type="RefSeq" id="XP_008081692.1">
    <property type="nucleotide sequence ID" value="XM_008083501.1"/>
</dbReference>
<dbReference type="CDD" id="cd08249">
    <property type="entry name" value="enoyl_reductase_like"/>
    <property type="match status" value="1"/>
</dbReference>
<keyword evidence="5" id="KW-0560">Oxidoreductase</keyword>
<dbReference type="AlphaFoldDB" id="S3CYS9"/>
<name>S3CYS9_GLAL2</name>
<sequence length="376" mass="40683">MSGFRAHLHSDFPLAQSLSMDSLPKTQTAIIALDDGNLKVVENVTLPTLEDDMVLVRNIFVGLNPVDTKMVGHLAVPGAIAGTDYAGYVVAIGNNAQCPGLKIGDRVAGAVQPCNPLLPSVGAFTQYVGATGFVTMKMPDEMSFEEAATMGSGIGTMGLALFRSLGVPGYPGEPALKPKHVLVYGGSSATGTMAIQLLRLSGLIPIATCSEKNFALTTSYGAEKVFDYHLPSCAEDIKAFTKNSLKYVMDCISEPETMEFCYRCIGRAGGKYTALEPYPTWLDNKKTVKADWVFGPMMLGKKIGWPVPFEREADDEVRDFSIKWFETARKLLQDGKIKAHPLRSMSGSFQGVIDGMDSLRKKEISGVKLVYRVASE</sequence>
<dbReference type="InterPro" id="IPR020843">
    <property type="entry name" value="ER"/>
</dbReference>
<evidence type="ECO:0000313" key="8">
    <source>
        <dbReference type="Proteomes" id="UP000016922"/>
    </source>
</evidence>
<dbReference type="OrthoDB" id="48317at2759"/>
<dbReference type="GeneID" id="19471760"/>
<accession>S3CYS9</accession>
<comment type="subunit">
    <text evidence="2">Monomer.</text>
</comment>
<dbReference type="Pfam" id="PF00107">
    <property type="entry name" value="ADH_zinc_N"/>
    <property type="match status" value="1"/>
</dbReference>
<dbReference type="EMBL" id="KE145362">
    <property type="protein sequence ID" value="EPE31417.1"/>
    <property type="molecule type" value="Genomic_DNA"/>
</dbReference>
<evidence type="ECO:0000259" key="6">
    <source>
        <dbReference type="SMART" id="SM00829"/>
    </source>
</evidence>
<gene>
    <name evidence="7" type="ORF">GLAREA_12720</name>
</gene>
<dbReference type="InterPro" id="IPR047122">
    <property type="entry name" value="Trans-enoyl_RdTase-like"/>
</dbReference>
<comment type="similarity">
    <text evidence="1">Belongs to the zinc-containing alcohol dehydrogenase family.</text>
</comment>
<dbReference type="Pfam" id="PF08240">
    <property type="entry name" value="ADH_N"/>
    <property type="match status" value="1"/>
</dbReference>
<dbReference type="Gene3D" id="3.90.180.10">
    <property type="entry name" value="Medium-chain alcohol dehydrogenases, catalytic domain"/>
    <property type="match status" value="1"/>
</dbReference>
<dbReference type="PANTHER" id="PTHR45348:SF1">
    <property type="entry name" value="TRANS-ENOYL REDUCTASE STHE"/>
    <property type="match status" value="1"/>
</dbReference>
<dbReference type="SUPFAM" id="SSF50129">
    <property type="entry name" value="GroES-like"/>
    <property type="match status" value="1"/>
</dbReference>
<protein>
    <submittedName>
        <fullName evidence="7">GroES-like protein</fullName>
    </submittedName>
</protein>
<dbReference type="InterPro" id="IPR013154">
    <property type="entry name" value="ADH-like_N"/>
</dbReference>
<proteinExistence type="inferred from homology"/>
<organism evidence="7 8">
    <name type="scientific">Glarea lozoyensis (strain ATCC 20868 / MF5171)</name>
    <dbReference type="NCBI Taxonomy" id="1116229"/>
    <lineage>
        <taxon>Eukaryota</taxon>
        <taxon>Fungi</taxon>
        <taxon>Dikarya</taxon>
        <taxon>Ascomycota</taxon>
        <taxon>Pezizomycotina</taxon>
        <taxon>Leotiomycetes</taxon>
        <taxon>Helotiales</taxon>
        <taxon>Helotiaceae</taxon>
        <taxon>Glarea</taxon>
    </lineage>
</organism>
<dbReference type="KEGG" id="glz:GLAREA_12720"/>
<evidence type="ECO:0000256" key="4">
    <source>
        <dbReference type="ARBA" id="ARBA00022857"/>
    </source>
</evidence>
<dbReference type="GO" id="GO:0016651">
    <property type="term" value="F:oxidoreductase activity, acting on NAD(P)H"/>
    <property type="evidence" value="ECO:0007669"/>
    <property type="project" value="InterPro"/>
</dbReference>
<dbReference type="Gene3D" id="3.40.50.720">
    <property type="entry name" value="NAD(P)-binding Rossmann-like Domain"/>
    <property type="match status" value="1"/>
</dbReference>
<dbReference type="HOGENOM" id="CLU_026673_16_1_1"/>
<evidence type="ECO:0000256" key="5">
    <source>
        <dbReference type="ARBA" id="ARBA00023002"/>
    </source>
</evidence>
<evidence type="ECO:0000256" key="1">
    <source>
        <dbReference type="ARBA" id="ARBA00008072"/>
    </source>
</evidence>
<dbReference type="InterPro" id="IPR036291">
    <property type="entry name" value="NAD(P)-bd_dom_sf"/>
</dbReference>
<evidence type="ECO:0000313" key="7">
    <source>
        <dbReference type="EMBL" id="EPE31417.1"/>
    </source>
</evidence>
<dbReference type="PANTHER" id="PTHR45348">
    <property type="entry name" value="HYPOTHETICAL OXIDOREDUCTASE (EUROFUNG)"/>
    <property type="match status" value="1"/>
</dbReference>
<dbReference type="InterPro" id="IPR011032">
    <property type="entry name" value="GroES-like_sf"/>
</dbReference>
<dbReference type="SUPFAM" id="SSF51735">
    <property type="entry name" value="NAD(P)-binding Rossmann-fold domains"/>
    <property type="match status" value="1"/>
</dbReference>
<dbReference type="eggNOG" id="KOG1198">
    <property type="taxonomic scope" value="Eukaryota"/>
</dbReference>
<reference evidence="7 8" key="1">
    <citation type="journal article" date="2013" name="BMC Genomics">
        <title>Genomics-driven discovery of the pneumocandin biosynthetic gene cluster in the fungus Glarea lozoyensis.</title>
        <authorList>
            <person name="Chen L."/>
            <person name="Yue Q."/>
            <person name="Zhang X."/>
            <person name="Xiang M."/>
            <person name="Wang C."/>
            <person name="Li S."/>
            <person name="Che Y."/>
            <person name="Ortiz-Lopez F.J."/>
            <person name="Bills G.F."/>
            <person name="Liu X."/>
            <person name="An Z."/>
        </authorList>
    </citation>
    <scope>NUCLEOTIDE SEQUENCE [LARGE SCALE GENOMIC DNA]</scope>
    <source>
        <strain evidence="8">ATCC 20868 / MF5171</strain>
    </source>
</reference>
<evidence type="ECO:0000256" key="3">
    <source>
        <dbReference type="ARBA" id="ARBA00022741"/>
    </source>
</evidence>
<dbReference type="Proteomes" id="UP000016922">
    <property type="component" value="Unassembled WGS sequence"/>
</dbReference>
<keyword evidence="8" id="KW-1185">Reference proteome</keyword>
<dbReference type="OMA" id="EPETMQF"/>
<evidence type="ECO:0000256" key="2">
    <source>
        <dbReference type="ARBA" id="ARBA00011245"/>
    </source>
</evidence>
<feature type="domain" description="Enoyl reductase (ER)" evidence="6">
    <location>
        <begin position="36"/>
        <end position="370"/>
    </location>
</feature>
<keyword evidence="4" id="KW-0521">NADP</keyword>
<dbReference type="SMART" id="SM00829">
    <property type="entry name" value="PKS_ER"/>
    <property type="match status" value="1"/>
</dbReference>